<keyword evidence="1" id="KW-1133">Transmembrane helix</keyword>
<dbReference type="Proteomes" id="UP000632138">
    <property type="component" value="Unassembled WGS sequence"/>
</dbReference>
<evidence type="ECO:0000313" key="3">
    <source>
        <dbReference type="Proteomes" id="UP000632138"/>
    </source>
</evidence>
<evidence type="ECO:0000256" key="1">
    <source>
        <dbReference type="SAM" id="Phobius"/>
    </source>
</evidence>
<evidence type="ECO:0008006" key="4">
    <source>
        <dbReference type="Google" id="ProtNLM"/>
    </source>
</evidence>
<feature type="transmembrane region" description="Helical" evidence="1">
    <location>
        <begin position="113"/>
        <end position="138"/>
    </location>
</feature>
<gene>
    <name evidence="2" type="ORF">JIG36_26725</name>
</gene>
<keyword evidence="3" id="KW-1185">Reference proteome</keyword>
<proteinExistence type="predicted"/>
<sequence length="142" mass="14144">MPPPPPSGRWRPERVDALPGTEFGLVQLRVEPITSGLAIGSLIAGIGSILASFLVLCFGVAGSASGWGGWVSGAFTLLSVLVGGGAVAIGIVARRQVRRSGQTGQVRFTGAGLGMAGMVCGSCGAGIALLSLALTLVLQLSA</sequence>
<feature type="transmembrane region" description="Helical" evidence="1">
    <location>
        <begin position="37"/>
        <end position="61"/>
    </location>
</feature>
<accession>A0ABS2AH40</accession>
<protein>
    <recommendedName>
        <fullName evidence="4">DUF4190 domain-containing protein</fullName>
    </recommendedName>
</protein>
<dbReference type="EMBL" id="JAENHP010000009">
    <property type="protein sequence ID" value="MBM2619151.1"/>
    <property type="molecule type" value="Genomic_DNA"/>
</dbReference>
<comment type="caution">
    <text evidence="2">The sequence shown here is derived from an EMBL/GenBank/DDBJ whole genome shotgun (WGS) entry which is preliminary data.</text>
</comment>
<name>A0ABS2AH40_9ACTN</name>
<feature type="transmembrane region" description="Helical" evidence="1">
    <location>
        <begin position="67"/>
        <end position="92"/>
    </location>
</feature>
<organism evidence="2 3">
    <name type="scientific">Paractinoplanes ovalisporus</name>
    <dbReference type="NCBI Taxonomy" id="2810368"/>
    <lineage>
        <taxon>Bacteria</taxon>
        <taxon>Bacillati</taxon>
        <taxon>Actinomycetota</taxon>
        <taxon>Actinomycetes</taxon>
        <taxon>Micromonosporales</taxon>
        <taxon>Micromonosporaceae</taxon>
        <taxon>Paractinoplanes</taxon>
    </lineage>
</organism>
<keyword evidence="1" id="KW-0812">Transmembrane</keyword>
<keyword evidence="1" id="KW-0472">Membrane</keyword>
<reference evidence="2 3" key="1">
    <citation type="submission" date="2021-01" db="EMBL/GenBank/DDBJ databases">
        <title>Actinoplanes sp. nov. LDG1-06 isolated from lichen.</title>
        <authorList>
            <person name="Saeng-In P."/>
            <person name="Phongsopitanun W."/>
            <person name="Kanchanasin P."/>
            <person name="Yuki M."/>
            <person name="Kudo T."/>
            <person name="Ohkuma M."/>
            <person name="Tanasupawat S."/>
        </authorList>
    </citation>
    <scope>NUCLEOTIDE SEQUENCE [LARGE SCALE GENOMIC DNA]</scope>
    <source>
        <strain evidence="2 3">LDG1-06</strain>
    </source>
</reference>
<evidence type="ECO:0000313" key="2">
    <source>
        <dbReference type="EMBL" id="MBM2619151.1"/>
    </source>
</evidence>